<dbReference type="PANTHER" id="PTHR24356">
    <property type="entry name" value="SERINE/THREONINE-PROTEIN KINASE"/>
    <property type="match status" value="1"/>
</dbReference>
<organism evidence="13 15">
    <name type="scientific">Schizosaccharomyces japonicus (strain yFS275 / FY16936)</name>
    <name type="common">Fission yeast</name>
    <dbReference type="NCBI Taxonomy" id="402676"/>
    <lineage>
        <taxon>Eukaryota</taxon>
        <taxon>Fungi</taxon>
        <taxon>Dikarya</taxon>
        <taxon>Ascomycota</taxon>
        <taxon>Taphrinomycotina</taxon>
        <taxon>Schizosaccharomycetes</taxon>
        <taxon>Schizosaccharomycetales</taxon>
        <taxon>Schizosaccharomycetaceae</taxon>
        <taxon>Schizosaccharomyces</taxon>
    </lineage>
</organism>
<dbReference type="GO" id="GO:0035974">
    <property type="term" value="C:meiotic spindle pole body"/>
    <property type="evidence" value="ECO:0007669"/>
    <property type="project" value="EnsemblFungi"/>
</dbReference>
<evidence type="ECO:0000256" key="7">
    <source>
        <dbReference type="ARBA" id="ARBA00022840"/>
    </source>
</evidence>
<dbReference type="GO" id="GO:0005816">
    <property type="term" value="C:spindle pole body"/>
    <property type="evidence" value="ECO:0000318"/>
    <property type="project" value="GO_Central"/>
</dbReference>
<evidence type="ECO:0000256" key="6">
    <source>
        <dbReference type="ARBA" id="ARBA00022777"/>
    </source>
</evidence>
<dbReference type="PROSITE" id="PS50011">
    <property type="entry name" value="PROTEIN_KINASE_DOM"/>
    <property type="match status" value="1"/>
</dbReference>
<dbReference type="GO" id="GO:0007096">
    <property type="term" value="P:regulation of exit from mitosis"/>
    <property type="evidence" value="ECO:0000318"/>
    <property type="project" value="GO_Central"/>
</dbReference>
<evidence type="ECO:0000313" key="15">
    <source>
        <dbReference type="Proteomes" id="UP000001744"/>
    </source>
</evidence>
<dbReference type="CDD" id="cd05600">
    <property type="entry name" value="STKc_Sid2p_like"/>
    <property type="match status" value="1"/>
</dbReference>
<dbReference type="GO" id="GO:0044732">
    <property type="term" value="C:mitotic spindle pole body"/>
    <property type="evidence" value="ECO:0007669"/>
    <property type="project" value="EnsemblFungi"/>
</dbReference>
<dbReference type="GO" id="GO:0005524">
    <property type="term" value="F:ATP binding"/>
    <property type="evidence" value="ECO:0007669"/>
    <property type="project" value="UniProtKB-UniRule"/>
</dbReference>
<dbReference type="GO" id="GO:1905758">
    <property type="term" value="P:positive regulation of primary cell septum biogenesis"/>
    <property type="evidence" value="ECO:0007669"/>
    <property type="project" value="EnsemblFungi"/>
</dbReference>
<dbReference type="GO" id="GO:0035556">
    <property type="term" value="P:intracellular signal transduction"/>
    <property type="evidence" value="ECO:0000318"/>
    <property type="project" value="GO_Central"/>
</dbReference>
<dbReference type="FunFam" id="1.10.510.10:FF:000319">
    <property type="entry name" value="Non-specific serine/threonine protein kinase"/>
    <property type="match status" value="1"/>
</dbReference>
<dbReference type="VEuPathDB" id="FungiDB:SJAG_04597"/>
<dbReference type="SMART" id="SM00220">
    <property type="entry name" value="S_TKc"/>
    <property type="match status" value="1"/>
</dbReference>
<evidence type="ECO:0000256" key="3">
    <source>
        <dbReference type="ARBA" id="ARBA00022553"/>
    </source>
</evidence>
<evidence type="ECO:0000256" key="2">
    <source>
        <dbReference type="ARBA" id="ARBA00022527"/>
    </source>
</evidence>
<dbReference type="GO" id="GO:0106310">
    <property type="term" value="F:protein serine kinase activity"/>
    <property type="evidence" value="ECO:0007669"/>
    <property type="project" value="RHEA"/>
</dbReference>
<dbReference type="InterPro" id="IPR000719">
    <property type="entry name" value="Prot_kinase_dom"/>
</dbReference>
<keyword evidence="7 10" id="KW-0067">ATP-binding</keyword>
<dbReference type="PROSITE" id="PS00108">
    <property type="entry name" value="PROTEIN_KINASE_ST"/>
    <property type="match status" value="1"/>
</dbReference>
<dbReference type="STRING" id="402676.B6K790"/>
<dbReference type="PROSITE" id="PS51285">
    <property type="entry name" value="AGC_KINASE_CTER"/>
    <property type="match status" value="1"/>
</dbReference>
<evidence type="ECO:0000259" key="12">
    <source>
        <dbReference type="PROSITE" id="PS51285"/>
    </source>
</evidence>
<evidence type="ECO:0000256" key="4">
    <source>
        <dbReference type="ARBA" id="ARBA00022679"/>
    </source>
</evidence>
<keyword evidence="15" id="KW-1185">Reference proteome</keyword>
<dbReference type="GO" id="GO:0004674">
    <property type="term" value="F:protein serine/threonine kinase activity"/>
    <property type="evidence" value="ECO:0000318"/>
    <property type="project" value="GO_Central"/>
</dbReference>
<comment type="catalytic activity">
    <reaction evidence="8">
        <text>L-threonyl-[protein] + ATP = O-phospho-L-threonyl-[protein] + ADP + H(+)</text>
        <dbReference type="Rhea" id="RHEA:46608"/>
        <dbReference type="Rhea" id="RHEA-COMP:11060"/>
        <dbReference type="Rhea" id="RHEA-COMP:11605"/>
        <dbReference type="ChEBI" id="CHEBI:15378"/>
        <dbReference type="ChEBI" id="CHEBI:30013"/>
        <dbReference type="ChEBI" id="CHEBI:30616"/>
        <dbReference type="ChEBI" id="CHEBI:61977"/>
        <dbReference type="ChEBI" id="CHEBI:456216"/>
        <dbReference type="EC" id="2.7.11.1"/>
    </reaction>
</comment>
<dbReference type="InterPro" id="IPR000961">
    <property type="entry name" value="AGC-kinase_C"/>
</dbReference>
<dbReference type="FunFam" id="3.30.200.20:FF:000109">
    <property type="entry name" value="Non-specific serine/threonine protein kinase"/>
    <property type="match status" value="1"/>
</dbReference>
<evidence type="ECO:0000259" key="11">
    <source>
        <dbReference type="PROSITE" id="PS50011"/>
    </source>
</evidence>
<keyword evidence="2" id="KW-0723">Serine/threonine-protein kinase</keyword>
<evidence type="ECO:0000313" key="13">
    <source>
        <dbReference type="EMBL" id="EEB09394.1"/>
    </source>
</evidence>
<protein>
    <recommendedName>
        <fullName evidence="1">non-specific serine/threonine protein kinase</fullName>
        <ecNumber evidence="1">2.7.11.1</ecNumber>
    </recommendedName>
</protein>
<evidence type="ECO:0000313" key="14">
    <source>
        <dbReference type="JaponicusDB" id="SJAG_04597"/>
    </source>
</evidence>
<evidence type="ECO:0000256" key="10">
    <source>
        <dbReference type="PROSITE-ProRule" id="PRU10141"/>
    </source>
</evidence>
<dbReference type="EMBL" id="KE651168">
    <property type="protein sequence ID" value="EEB09394.1"/>
    <property type="molecule type" value="Genomic_DNA"/>
</dbReference>
<dbReference type="JaponicusDB" id="SJAG_04597">
    <property type="gene designation" value="sid2"/>
</dbReference>
<dbReference type="GO" id="GO:0034973">
    <property type="term" value="C:Sid2-Mob1 complex"/>
    <property type="evidence" value="ECO:0000318"/>
    <property type="project" value="GO_Central"/>
</dbReference>
<dbReference type="Gene3D" id="3.30.200.20">
    <property type="entry name" value="Phosphorylase Kinase, domain 1"/>
    <property type="match status" value="1"/>
</dbReference>
<keyword evidence="3" id="KW-0597">Phosphoprotein</keyword>
<dbReference type="eggNOG" id="KOG0605">
    <property type="taxonomic scope" value="Eukaryota"/>
</dbReference>
<dbReference type="Pfam" id="PF00433">
    <property type="entry name" value="Pkinase_C"/>
    <property type="match status" value="1"/>
</dbReference>
<dbReference type="Pfam" id="PF00069">
    <property type="entry name" value="Pkinase"/>
    <property type="match status" value="1"/>
</dbReference>
<dbReference type="InterPro" id="IPR008271">
    <property type="entry name" value="Ser/Thr_kinase_AS"/>
</dbReference>
<dbReference type="GeneID" id="7049753"/>
<feature type="binding site" evidence="10">
    <location>
        <position position="214"/>
    </location>
    <ligand>
        <name>ATP</name>
        <dbReference type="ChEBI" id="CHEBI:30616"/>
    </ligand>
</feature>
<reference evidence="13 15" key="1">
    <citation type="journal article" date="2011" name="Science">
        <title>Comparative functional genomics of the fission yeasts.</title>
        <authorList>
            <person name="Rhind N."/>
            <person name="Chen Z."/>
            <person name="Yassour M."/>
            <person name="Thompson D.A."/>
            <person name="Haas B.J."/>
            <person name="Habib N."/>
            <person name="Wapinski I."/>
            <person name="Roy S."/>
            <person name="Lin M.F."/>
            <person name="Heiman D.I."/>
            <person name="Young S.K."/>
            <person name="Furuya K."/>
            <person name="Guo Y."/>
            <person name="Pidoux A."/>
            <person name="Chen H.M."/>
            <person name="Robbertse B."/>
            <person name="Goldberg J.M."/>
            <person name="Aoki K."/>
            <person name="Bayne E.H."/>
            <person name="Berlin A.M."/>
            <person name="Desjardins C.A."/>
            <person name="Dobbs E."/>
            <person name="Dukaj L."/>
            <person name="Fan L."/>
            <person name="FitzGerald M.G."/>
            <person name="French C."/>
            <person name="Gujja S."/>
            <person name="Hansen K."/>
            <person name="Keifenheim D."/>
            <person name="Levin J.Z."/>
            <person name="Mosher R.A."/>
            <person name="Mueller C.A."/>
            <person name="Pfiffner J."/>
            <person name="Priest M."/>
            <person name="Russ C."/>
            <person name="Smialowska A."/>
            <person name="Swoboda P."/>
            <person name="Sykes S.M."/>
            <person name="Vaughn M."/>
            <person name="Vengrova S."/>
            <person name="Yoder R."/>
            <person name="Zeng Q."/>
            <person name="Allshire R."/>
            <person name="Baulcombe D."/>
            <person name="Birren B.W."/>
            <person name="Brown W."/>
            <person name="Ekwall K."/>
            <person name="Kellis M."/>
            <person name="Leatherwood J."/>
            <person name="Levin H."/>
            <person name="Margalit H."/>
            <person name="Martienssen R."/>
            <person name="Nieduszynski C.A."/>
            <person name="Spatafora J.W."/>
            <person name="Friedman N."/>
            <person name="Dalgaard J.Z."/>
            <person name="Baumann P."/>
            <person name="Niki H."/>
            <person name="Regev A."/>
            <person name="Nusbaum C."/>
        </authorList>
    </citation>
    <scope>NUCLEOTIDE SEQUENCE [LARGE SCALE GENOMIC DNA]</scope>
    <source>
        <strain evidence="15">yFS275 / FY16936</strain>
    </source>
</reference>
<dbReference type="GO" id="GO:0031028">
    <property type="term" value="P:septation initiation signaling"/>
    <property type="evidence" value="ECO:0007669"/>
    <property type="project" value="EnsemblFungi"/>
</dbReference>
<evidence type="ECO:0000256" key="8">
    <source>
        <dbReference type="ARBA" id="ARBA00047899"/>
    </source>
</evidence>
<dbReference type="EC" id="2.7.11.1" evidence="1"/>
<dbReference type="GO" id="GO:1902854">
    <property type="term" value="P:positive regulation of nuclear migration during mitotic telophase"/>
    <property type="evidence" value="ECO:0007669"/>
    <property type="project" value="EnsemblFungi"/>
</dbReference>
<comment type="catalytic activity">
    <reaction evidence="9">
        <text>L-seryl-[protein] + ATP = O-phospho-L-seryl-[protein] + ADP + H(+)</text>
        <dbReference type="Rhea" id="RHEA:17989"/>
        <dbReference type="Rhea" id="RHEA-COMP:9863"/>
        <dbReference type="Rhea" id="RHEA-COMP:11604"/>
        <dbReference type="ChEBI" id="CHEBI:15378"/>
        <dbReference type="ChEBI" id="CHEBI:29999"/>
        <dbReference type="ChEBI" id="CHEBI:30616"/>
        <dbReference type="ChEBI" id="CHEBI:83421"/>
        <dbReference type="ChEBI" id="CHEBI:456216"/>
        <dbReference type="EC" id="2.7.11.1"/>
    </reaction>
</comment>
<dbReference type="RefSeq" id="XP_002175687.1">
    <property type="nucleotide sequence ID" value="XM_002175651.2"/>
</dbReference>
<dbReference type="OMA" id="KLRVDQF"/>
<dbReference type="CDD" id="cd21776">
    <property type="entry name" value="MobB_Sid2p-like"/>
    <property type="match status" value="1"/>
</dbReference>
<dbReference type="GO" id="GO:0120105">
    <property type="term" value="C:mitotic actomyosin contractile ring, intermediate layer"/>
    <property type="evidence" value="ECO:0007669"/>
    <property type="project" value="EnsemblFungi"/>
</dbReference>
<dbReference type="OrthoDB" id="18472at2759"/>
<dbReference type="PROSITE" id="PS00107">
    <property type="entry name" value="PROTEIN_KINASE_ATP"/>
    <property type="match status" value="1"/>
</dbReference>
<keyword evidence="6 13" id="KW-0418">Kinase</keyword>
<dbReference type="HOGENOM" id="CLU_000288_67_4_1"/>
<name>B6K790_SCHJY</name>
<keyword evidence="5 10" id="KW-0547">Nucleotide-binding</keyword>
<dbReference type="InterPro" id="IPR050236">
    <property type="entry name" value="Ser_Thr_kinase_AGC"/>
</dbReference>
<feature type="domain" description="Protein kinase" evidence="11">
    <location>
        <begin position="185"/>
        <end position="485"/>
    </location>
</feature>
<evidence type="ECO:0000256" key="9">
    <source>
        <dbReference type="ARBA" id="ARBA00048679"/>
    </source>
</evidence>
<dbReference type="GO" id="GO:1903501">
    <property type="term" value="P:positive regulation of mitotic actomyosin contractile ring assembly"/>
    <property type="evidence" value="ECO:0007669"/>
    <property type="project" value="EnsemblFungi"/>
</dbReference>
<gene>
    <name evidence="14" type="primary">sid2</name>
    <name evidence="13" type="ORF">SJAG_04597</name>
</gene>
<dbReference type="InterPro" id="IPR011009">
    <property type="entry name" value="Kinase-like_dom_sf"/>
</dbReference>
<evidence type="ECO:0000256" key="1">
    <source>
        <dbReference type="ARBA" id="ARBA00012513"/>
    </source>
</evidence>
<dbReference type="InterPro" id="IPR017441">
    <property type="entry name" value="Protein_kinase_ATP_BS"/>
</dbReference>
<accession>B6K790</accession>
<dbReference type="SUPFAM" id="SSF56112">
    <property type="entry name" value="Protein kinase-like (PK-like)"/>
    <property type="match status" value="1"/>
</dbReference>
<dbReference type="GO" id="GO:0044878">
    <property type="term" value="P:mitotic cytokinesis checkpoint signaling"/>
    <property type="evidence" value="ECO:0007669"/>
    <property type="project" value="EnsemblFungi"/>
</dbReference>
<dbReference type="FunFam" id="1.10.510.10:FF:000141">
    <property type="entry name" value="Non-specific serine/threonine protein kinase"/>
    <property type="match status" value="1"/>
</dbReference>
<sequence>MQNSKLNTYSDYSDLADGFDHLQLSHSKSPRKENATASLLEKPKTLLHKLSQMNLGSSNGKPAFMGTHYKSHIGGIPKHNISSPFGSVPASPTRPEAFPALSLQEVEKMSSAKVRRMAIICQMFFLDHYFDQLHYLHNRKQRYAMFQKQLKKEPSDMWKDLELRYRGRERAYLRKRRVRVCHGDFQTITQVGQGGYGSVWLARKNDTKEIVALKVMSKAVLQKTDEVRHVLTERDILTNANSPWLVKLLYAFQDPDNIYLAMEFVPGGDFRTLLSNSGVLRDHHAKFYATEMFLAVDALHQLGYIHRDLKPENFLVDATGHIKLTDFGLSSGFLSKRKIESMKVKLQEVKHIAVPERTMHERRQVFRTLLAQDPVYAHSVVGSPDYMAPEVLRGENYNYTVDYWSLGCILYECLSGFPPFSGSNVNETWSNLKNWEKCFQRPHYTDPRDLEFNWEDDAWDFVCTCITDASSRIRNIKQVKAHPYFGNVDWENVRTVYRPPFIPDLNSEMDAGYFDDFTNENDMTKYKEVHEKQAAIARMSNTLSRPKRNAFIGFTFKHQKNLSPTSSTTGAHTENTFGTIL</sequence>
<dbReference type="GO" id="GO:0010971">
    <property type="term" value="P:positive regulation of G2/M transition of mitotic cell cycle"/>
    <property type="evidence" value="ECO:0007669"/>
    <property type="project" value="EnsemblFungi"/>
</dbReference>
<dbReference type="PANTHER" id="PTHR24356:SF417">
    <property type="entry name" value="CELL CYCLE PROTEIN KINASE DBF2-RELATED"/>
    <property type="match status" value="1"/>
</dbReference>
<dbReference type="GO" id="GO:1903473">
    <property type="term" value="P:positive regulation of mitotic actomyosin contractile ring contraction"/>
    <property type="evidence" value="ECO:0007669"/>
    <property type="project" value="EnsemblFungi"/>
</dbReference>
<proteinExistence type="predicted"/>
<dbReference type="InterPro" id="IPR017892">
    <property type="entry name" value="Pkinase_C"/>
</dbReference>
<feature type="domain" description="AGC-kinase C-terminal" evidence="12">
    <location>
        <begin position="486"/>
        <end position="566"/>
    </location>
</feature>
<evidence type="ECO:0000256" key="5">
    <source>
        <dbReference type="ARBA" id="ARBA00022741"/>
    </source>
</evidence>
<dbReference type="AlphaFoldDB" id="B6K790"/>
<keyword evidence="4" id="KW-0808">Transferase</keyword>
<dbReference type="SMART" id="SM00133">
    <property type="entry name" value="S_TK_X"/>
    <property type="match status" value="1"/>
</dbReference>
<dbReference type="Gene3D" id="1.10.510.10">
    <property type="entry name" value="Transferase(Phosphotransferase) domain 1"/>
    <property type="match status" value="1"/>
</dbReference>
<dbReference type="Proteomes" id="UP000001744">
    <property type="component" value="Unassembled WGS sequence"/>
</dbReference>
<dbReference type="GO" id="GO:1902846">
    <property type="term" value="P:positive regulation of mitotic spindle elongation"/>
    <property type="evidence" value="ECO:0007669"/>
    <property type="project" value="EnsemblFungi"/>
</dbReference>